<dbReference type="Gene3D" id="3.90.650.10">
    <property type="entry name" value="PurM-like C-terminal domain"/>
    <property type="match status" value="1"/>
</dbReference>
<comment type="caution">
    <text evidence="2">Lacks conserved residue(s) required for the propagation of feature annotation.</text>
</comment>
<evidence type="ECO:0000259" key="5">
    <source>
        <dbReference type="Pfam" id="PF02769"/>
    </source>
</evidence>
<keyword evidence="1 2" id="KW-0784">Thiamine biosynthesis</keyword>
<dbReference type="SUPFAM" id="SSF55326">
    <property type="entry name" value="PurM N-terminal domain-like"/>
    <property type="match status" value="1"/>
</dbReference>
<feature type="binding site" evidence="2">
    <location>
        <position position="31"/>
    </location>
    <ligand>
        <name>Mg(2+)</name>
        <dbReference type="ChEBI" id="CHEBI:18420"/>
        <label>3</label>
    </ligand>
</feature>
<dbReference type="InterPro" id="IPR010918">
    <property type="entry name" value="PurM-like_C_dom"/>
</dbReference>
<feature type="binding site" evidence="2">
    <location>
        <position position="76"/>
    </location>
    <ligand>
        <name>Mg(2+)</name>
        <dbReference type="ChEBI" id="CHEBI:18420"/>
        <label>3</label>
    </ligand>
</feature>
<keyword evidence="2" id="KW-0460">Magnesium</keyword>
<dbReference type="PANTHER" id="PTHR30270:SF0">
    <property type="entry name" value="THIAMINE-MONOPHOSPHATE KINASE"/>
    <property type="match status" value="1"/>
</dbReference>
<dbReference type="InterPro" id="IPR036676">
    <property type="entry name" value="PurM-like_C_sf"/>
</dbReference>
<comment type="caution">
    <text evidence="6">The sequence shown here is derived from an EMBL/GenBank/DDBJ whole genome shotgun (WGS) entry which is preliminary data.</text>
</comment>
<feature type="binding site" evidence="2">
    <location>
        <position position="46"/>
    </location>
    <ligand>
        <name>Mg(2+)</name>
        <dbReference type="ChEBI" id="CHEBI:18420"/>
        <label>4</label>
    </ligand>
</feature>
<feature type="binding site" evidence="2">
    <location>
        <position position="220"/>
    </location>
    <ligand>
        <name>Mg(2+)</name>
        <dbReference type="ChEBI" id="CHEBI:18420"/>
        <label>3</label>
    </ligand>
</feature>
<feature type="binding site" evidence="2">
    <location>
        <position position="76"/>
    </location>
    <ligand>
        <name>Mg(2+)</name>
        <dbReference type="ChEBI" id="CHEBI:18420"/>
        <label>2</label>
    </ligand>
</feature>
<feature type="binding site" evidence="2">
    <location>
        <position position="223"/>
    </location>
    <ligand>
        <name>Mg(2+)</name>
        <dbReference type="ChEBI" id="CHEBI:18420"/>
        <label>5</label>
    </ligand>
</feature>
<feature type="domain" description="PurM-like C-terminal" evidence="5">
    <location>
        <begin position="154"/>
        <end position="309"/>
    </location>
</feature>
<dbReference type="NCBIfam" id="TIGR01379">
    <property type="entry name" value="thiL"/>
    <property type="match status" value="1"/>
</dbReference>
<feature type="compositionally biased region" description="Basic and acidic residues" evidence="3">
    <location>
        <begin position="310"/>
        <end position="325"/>
    </location>
</feature>
<protein>
    <recommendedName>
        <fullName evidence="2">Thiamine-monophosphate kinase</fullName>
        <shortName evidence="2">TMP kinase</shortName>
        <shortName evidence="2">Thiamine-phosphate kinase</shortName>
        <ecNumber evidence="2">2.7.4.16</ecNumber>
    </recommendedName>
</protein>
<dbReference type="PIRSF" id="PIRSF005303">
    <property type="entry name" value="Thiam_monoph_kin"/>
    <property type="match status" value="1"/>
</dbReference>
<comment type="pathway">
    <text evidence="2">Cofactor biosynthesis; thiamine diphosphate biosynthesis; thiamine diphosphate from thiamine phosphate: step 1/1.</text>
</comment>
<dbReference type="Pfam" id="PF02769">
    <property type="entry name" value="AIRS_C"/>
    <property type="match status" value="1"/>
</dbReference>
<evidence type="ECO:0000313" key="6">
    <source>
        <dbReference type="EMBL" id="GJE01859.1"/>
    </source>
</evidence>
<evidence type="ECO:0000256" key="2">
    <source>
        <dbReference type="HAMAP-Rule" id="MF_02128"/>
    </source>
</evidence>
<feature type="binding site" evidence="2">
    <location>
        <position position="222"/>
    </location>
    <ligand>
        <name>ATP</name>
        <dbReference type="ChEBI" id="CHEBI:30616"/>
    </ligand>
</feature>
<keyword evidence="2" id="KW-0808">Transferase</keyword>
<feature type="binding site" evidence="2">
    <location>
        <position position="48"/>
    </location>
    <ligand>
        <name>Mg(2+)</name>
        <dbReference type="ChEBI" id="CHEBI:18420"/>
        <label>1</label>
    </ligand>
</feature>
<keyword evidence="2" id="KW-0479">Metal-binding</keyword>
<feature type="region of interest" description="Disordered" evidence="3">
    <location>
        <begin position="304"/>
        <end position="332"/>
    </location>
</feature>
<feature type="binding site" evidence="2">
    <location>
        <position position="31"/>
    </location>
    <ligand>
        <name>Mg(2+)</name>
        <dbReference type="ChEBI" id="CHEBI:18420"/>
        <label>4</label>
    </ligand>
</feature>
<evidence type="ECO:0000256" key="1">
    <source>
        <dbReference type="ARBA" id="ARBA00022977"/>
    </source>
</evidence>
<keyword evidence="7" id="KW-1185">Reference proteome</keyword>
<dbReference type="RefSeq" id="WP_238237056.1">
    <property type="nucleotide sequence ID" value="NZ_BPQQ01000043.1"/>
</dbReference>
<feature type="binding site" evidence="2">
    <location>
        <position position="76"/>
    </location>
    <ligand>
        <name>Mg(2+)</name>
        <dbReference type="ChEBI" id="CHEBI:18420"/>
        <label>4</label>
    </ligand>
</feature>
<dbReference type="Gene3D" id="3.30.1330.10">
    <property type="entry name" value="PurM-like, N-terminal domain"/>
    <property type="match status" value="1"/>
</dbReference>
<dbReference type="GO" id="GO:0016301">
    <property type="term" value="F:kinase activity"/>
    <property type="evidence" value="ECO:0007669"/>
    <property type="project" value="UniProtKB-KW"/>
</dbReference>
<dbReference type="CDD" id="cd02194">
    <property type="entry name" value="ThiL"/>
    <property type="match status" value="1"/>
</dbReference>
<feature type="binding site" evidence="2">
    <location>
        <position position="150"/>
    </location>
    <ligand>
        <name>ATP</name>
        <dbReference type="ChEBI" id="CHEBI:30616"/>
    </ligand>
</feature>
<feature type="binding site" evidence="2">
    <location>
        <position position="48"/>
    </location>
    <ligand>
        <name>Mg(2+)</name>
        <dbReference type="ChEBI" id="CHEBI:18420"/>
        <label>2</label>
    </ligand>
</feature>
<dbReference type="Proteomes" id="UP001055153">
    <property type="component" value="Unassembled WGS sequence"/>
</dbReference>
<dbReference type="EC" id="2.7.4.16" evidence="2"/>
<feature type="binding site" evidence="2">
    <location>
        <position position="329"/>
    </location>
    <ligand>
        <name>substrate</name>
    </ligand>
</feature>
<dbReference type="EMBL" id="BPQQ01000043">
    <property type="protein sequence ID" value="GJE01859.1"/>
    <property type="molecule type" value="Genomic_DNA"/>
</dbReference>
<keyword evidence="2" id="KW-0067">ATP-binding</keyword>
<sequence length="332" mass="34051">MSALPRPSEDDLIARYLAPLAGPGGLGLRDDAAVLTPRPGHDLVLTTDAVVAGVHYFPDDPPASLAVKALGVNLSDLAAKGAAPRGFLLTLALSDAWEEGWLSAFCTGLGEMAARHGCPLLGGDTVRAAGPTLLSIAALGEVPAGRMVRRFTAQAGDELLVSGSIGDAALGLRLRRERDAPWAVAIGEAHRRHLADRYLHPRPRLALAPALAAHARAGMDVSDGLVGDLAKMLRASGCGAEVETAAVPLSAAAAAATAENPALLATALTGGDDYEILCAVPPAEVAALTARAAAAGVPLTRIGTVTGDRAPPRFRDRDGSPRRFDSGSFSHF</sequence>
<keyword evidence="2" id="KW-0547">Nucleotide-binding</keyword>
<comment type="similarity">
    <text evidence="2">Belongs to the thiamine-monophosphate kinase family.</text>
</comment>
<dbReference type="InterPro" id="IPR006283">
    <property type="entry name" value="ThiL-like"/>
</dbReference>
<feature type="binding site" evidence="2">
    <location>
        <position position="55"/>
    </location>
    <ligand>
        <name>substrate</name>
    </ligand>
</feature>
<comment type="miscellaneous">
    <text evidence="2">Reaction mechanism of ThiL seems to utilize a direct, inline transfer of the gamma-phosphate of ATP to TMP rather than a phosphorylated enzyme intermediate.</text>
</comment>
<reference evidence="6" key="1">
    <citation type="journal article" date="2021" name="Front. Microbiol.">
        <title>Comprehensive Comparative Genomics and Phenotyping of Methylobacterium Species.</title>
        <authorList>
            <person name="Alessa O."/>
            <person name="Ogura Y."/>
            <person name="Fujitani Y."/>
            <person name="Takami H."/>
            <person name="Hayashi T."/>
            <person name="Sahin N."/>
            <person name="Tani A."/>
        </authorList>
    </citation>
    <scope>NUCLEOTIDE SEQUENCE</scope>
    <source>
        <strain evidence="6">DSM 17168</strain>
    </source>
</reference>
<feature type="binding site" evidence="2">
    <location>
        <position position="124"/>
    </location>
    <ligand>
        <name>Mg(2+)</name>
        <dbReference type="ChEBI" id="CHEBI:18420"/>
        <label>1</label>
    </ligand>
</feature>
<evidence type="ECO:0000313" key="7">
    <source>
        <dbReference type="Proteomes" id="UP001055153"/>
    </source>
</evidence>
<dbReference type="HAMAP" id="MF_02128">
    <property type="entry name" value="TMP_kinase"/>
    <property type="match status" value="1"/>
</dbReference>
<name>A0ABQ4SFH4_9HYPH</name>
<dbReference type="PANTHER" id="PTHR30270">
    <property type="entry name" value="THIAMINE-MONOPHOSPHATE KINASE"/>
    <property type="match status" value="1"/>
</dbReference>
<keyword evidence="2 6" id="KW-0418">Kinase</keyword>
<gene>
    <name evidence="6" type="primary">thiL_1</name>
    <name evidence="2" type="synonym">thiL</name>
    <name evidence="6" type="ORF">GMJLKIPL_3796</name>
</gene>
<evidence type="ECO:0000259" key="4">
    <source>
        <dbReference type="Pfam" id="PF00586"/>
    </source>
</evidence>
<dbReference type="Pfam" id="PF00586">
    <property type="entry name" value="AIRS"/>
    <property type="match status" value="1"/>
</dbReference>
<comment type="function">
    <text evidence="2">Catalyzes the ATP-dependent phosphorylation of thiamine-monophosphate (TMP) to form thiamine-pyrophosphate (TPP), the active form of vitamin B1.</text>
</comment>
<organism evidence="6 7">
    <name type="scientific">Methylobacterium isbiliense</name>
    <dbReference type="NCBI Taxonomy" id="315478"/>
    <lineage>
        <taxon>Bacteria</taxon>
        <taxon>Pseudomonadati</taxon>
        <taxon>Pseudomonadota</taxon>
        <taxon>Alphaproteobacteria</taxon>
        <taxon>Hyphomicrobiales</taxon>
        <taxon>Methylobacteriaceae</taxon>
        <taxon>Methylobacterium</taxon>
    </lineage>
</organism>
<feature type="binding site" evidence="2">
    <location>
        <position position="47"/>
    </location>
    <ligand>
        <name>Mg(2+)</name>
        <dbReference type="ChEBI" id="CHEBI:18420"/>
        <label>1</label>
    </ligand>
</feature>
<accession>A0ABQ4SFH4</accession>
<feature type="binding site" evidence="2">
    <location>
        <begin position="123"/>
        <end position="124"/>
    </location>
    <ligand>
        <name>ATP</name>
        <dbReference type="ChEBI" id="CHEBI:30616"/>
    </ligand>
</feature>
<proteinExistence type="inferred from homology"/>
<dbReference type="SUPFAM" id="SSF56042">
    <property type="entry name" value="PurM C-terminal domain-like"/>
    <property type="match status" value="1"/>
</dbReference>
<feature type="domain" description="PurM-like N-terminal" evidence="4">
    <location>
        <begin position="30"/>
        <end position="142"/>
    </location>
</feature>
<comment type="catalytic activity">
    <reaction evidence="2">
        <text>thiamine phosphate + ATP = thiamine diphosphate + ADP</text>
        <dbReference type="Rhea" id="RHEA:15913"/>
        <dbReference type="ChEBI" id="CHEBI:30616"/>
        <dbReference type="ChEBI" id="CHEBI:37575"/>
        <dbReference type="ChEBI" id="CHEBI:58937"/>
        <dbReference type="ChEBI" id="CHEBI:456216"/>
        <dbReference type="EC" id="2.7.4.16"/>
    </reaction>
</comment>
<evidence type="ECO:0000256" key="3">
    <source>
        <dbReference type="SAM" id="MobiDB-lite"/>
    </source>
</evidence>
<dbReference type="InterPro" id="IPR016188">
    <property type="entry name" value="PurM-like_N"/>
</dbReference>
<reference evidence="6" key="2">
    <citation type="submission" date="2021-08" db="EMBL/GenBank/DDBJ databases">
        <authorList>
            <person name="Tani A."/>
            <person name="Ola A."/>
            <person name="Ogura Y."/>
            <person name="Katsura K."/>
            <person name="Hayashi T."/>
        </authorList>
    </citation>
    <scope>NUCLEOTIDE SEQUENCE</scope>
    <source>
        <strain evidence="6">DSM 17168</strain>
    </source>
</reference>
<dbReference type="InterPro" id="IPR036921">
    <property type="entry name" value="PurM-like_N_sf"/>
</dbReference>
<feature type="binding site" evidence="2">
    <location>
        <position position="272"/>
    </location>
    <ligand>
        <name>substrate</name>
    </ligand>
</feature>